<gene>
    <name evidence="3" type="ORF">SapgrDRAFT_0234</name>
</gene>
<dbReference type="OrthoDB" id="676537at2"/>
<reference evidence="4" key="1">
    <citation type="journal article" date="2012" name="Stand. Genomic Sci.">
        <title>Permanent draft genome sequence of the gliding predator Saprospira grandis strain Sa g1 (= HR1).</title>
        <authorList>
            <person name="Mavromatis K."/>
            <person name="Chertkov O."/>
            <person name="Lapidus A."/>
            <person name="Nolan M."/>
            <person name="Lucas S."/>
            <person name="Tice H."/>
            <person name="Del Rio T.G."/>
            <person name="Cheng J.F."/>
            <person name="Han C."/>
            <person name="Tapia R."/>
            <person name="Bruce D."/>
            <person name="Goodwin L.A."/>
            <person name="Pitluck S."/>
            <person name="Huntemann M."/>
            <person name="Liolios K."/>
            <person name="Pagani I."/>
            <person name="Ivanova N."/>
            <person name="Mikhailova N."/>
            <person name="Pati A."/>
            <person name="Chen A."/>
            <person name="Palaniappan K."/>
            <person name="Land M."/>
            <person name="Brambilla E.M."/>
            <person name="Rohde M."/>
            <person name="Spring S."/>
            <person name="Goker M."/>
            <person name="Detter J.C."/>
            <person name="Bristow J."/>
            <person name="Eisen J.A."/>
            <person name="Markowitz V."/>
            <person name="Hugenholtz P."/>
            <person name="Kyrpides N.C."/>
            <person name="Klenk H.P."/>
            <person name="Woyke T."/>
        </authorList>
    </citation>
    <scope>NUCLEOTIDE SEQUENCE [LARGE SCALE GENOMIC DNA]</scope>
    <source>
        <strain evidence="4">DSM 2844</strain>
    </source>
</reference>
<feature type="signal peptide" evidence="1">
    <location>
        <begin position="1"/>
        <end position="24"/>
    </location>
</feature>
<dbReference type="AlphaFoldDB" id="J0P3J6"/>
<dbReference type="EMBL" id="JH719942">
    <property type="protein sequence ID" value="EJF51987.1"/>
    <property type="molecule type" value="Genomic_DNA"/>
</dbReference>
<dbReference type="Proteomes" id="UP000005113">
    <property type="component" value="Unassembled WGS sequence"/>
</dbReference>
<keyword evidence="1" id="KW-0732">Signal</keyword>
<proteinExistence type="predicted"/>
<name>J0P3J6_9BACT</name>
<feature type="domain" description="DUF4412" evidence="2">
    <location>
        <begin position="54"/>
        <end position="222"/>
    </location>
</feature>
<accession>J0P3J6</accession>
<evidence type="ECO:0000256" key="1">
    <source>
        <dbReference type="SAM" id="SignalP"/>
    </source>
</evidence>
<organism evidence="3 4">
    <name type="scientific">Saprospira grandis DSM 2844</name>
    <dbReference type="NCBI Taxonomy" id="694433"/>
    <lineage>
        <taxon>Bacteria</taxon>
        <taxon>Pseudomonadati</taxon>
        <taxon>Bacteroidota</taxon>
        <taxon>Saprospiria</taxon>
        <taxon>Saprospirales</taxon>
        <taxon>Saprospiraceae</taxon>
        <taxon>Saprospira</taxon>
    </lineage>
</organism>
<sequence length="242" mass="26834">MRKAQIAIFSLIFFLALGSTSLMAQKKMNEGYIKYTMNMAGGEENPMAGMLNGSEMKVYFLGSQVKTSINMMNGMMNMNIIMDNEAQEGLMLMSIPMMGKNMAVELSKEQIEELKAKQKSNAVASQPTFTYYKRKRKKIAGYKCHKVEVQMPGVSETLTMYVTKKIQPAGQSQIQEQLPGLEGFPLRYEISQGGVKLVFEADEISNKPPKAEVFDKSIPEGYEKTTLEELGGMQGLGGGFGL</sequence>
<protein>
    <recommendedName>
        <fullName evidence="2">DUF4412 domain-containing protein</fullName>
    </recommendedName>
</protein>
<evidence type="ECO:0000313" key="3">
    <source>
        <dbReference type="EMBL" id="EJF51987.1"/>
    </source>
</evidence>
<dbReference type="HOGENOM" id="CLU_1145858_0_0_10"/>
<evidence type="ECO:0000313" key="4">
    <source>
        <dbReference type="Proteomes" id="UP000005113"/>
    </source>
</evidence>
<dbReference type="RefSeq" id="WP_002656593.1">
    <property type="nucleotide sequence ID" value="NZ_JH719942.1"/>
</dbReference>
<feature type="chain" id="PRO_5003737497" description="DUF4412 domain-containing protein" evidence="1">
    <location>
        <begin position="25"/>
        <end position="242"/>
    </location>
</feature>
<evidence type="ECO:0000259" key="2">
    <source>
        <dbReference type="Pfam" id="PF14371"/>
    </source>
</evidence>
<dbReference type="Pfam" id="PF14371">
    <property type="entry name" value="DUF4412"/>
    <property type="match status" value="1"/>
</dbReference>
<dbReference type="InterPro" id="IPR025524">
    <property type="entry name" value="DUF4412"/>
</dbReference>